<accession>A0A816UX38</accession>
<reference evidence="2" key="1">
    <citation type="submission" date="2021-02" db="EMBL/GenBank/DDBJ databases">
        <authorList>
            <person name="Nowell W R."/>
        </authorList>
    </citation>
    <scope>NUCLEOTIDE SEQUENCE</scope>
</reference>
<proteinExistence type="predicted"/>
<comment type="caution">
    <text evidence="2">The sequence shown here is derived from an EMBL/GenBank/DDBJ whole genome shotgun (WGS) entry which is preliminary data.</text>
</comment>
<name>A0A816UX38_9BILA</name>
<dbReference type="Proteomes" id="UP000663824">
    <property type="component" value="Unassembled WGS sequence"/>
</dbReference>
<feature type="non-terminal residue" evidence="2">
    <location>
        <position position="1"/>
    </location>
</feature>
<evidence type="ECO:0000256" key="1">
    <source>
        <dbReference type="SAM" id="MobiDB-lite"/>
    </source>
</evidence>
<feature type="compositionally biased region" description="Low complexity" evidence="1">
    <location>
        <begin position="26"/>
        <end position="41"/>
    </location>
</feature>
<evidence type="ECO:0000313" key="3">
    <source>
        <dbReference type="Proteomes" id="UP000663824"/>
    </source>
</evidence>
<dbReference type="AlphaFoldDB" id="A0A816UX38"/>
<sequence>TDSQKAFDPGMANTNSTNFRKLGRCSPSSSSSLTSLPSRLS</sequence>
<evidence type="ECO:0000313" key="2">
    <source>
        <dbReference type="EMBL" id="CAF2112842.1"/>
    </source>
</evidence>
<organism evidence="2 3">
    <name type="scientific">Rotaria magnacalcarata</name>
    <dbReference type="NCBI Taxonomy" id="392030"/>
    <lineage>
        <taxon>Eukaryota</taxon>
        <taxon>Metazoa</taxon>
        <taxon>Spiralia</taxon>
        <taxon>Gnathifera</taxon>
        <taxon>Rotifera</taxon>
        <taxon>Eurotatoria</taxon>
        <taxon>Bdelloidea</taxon>
        <taxon>Philodinida</taxon>
        <taxon>Philodinidae</taxon>
        <taxon>Rotaria</taxon>
    </lineage>
</organism>
<feature type="region of interest" description="Disordered" evidence="1">
    <location>
        <begin position="1"/>
        <end position="41"/>
    </location>
</feature>
<gene>
    <name evidence="2" type="ORF">MBJ925_LOCUS24487</name>
</gene>
<dbReference type="EMBL" id="CAJNRE010012707">
    <property type="protein sequence ID" value="CAF2112842.1"/>
    <property type="molecule type" value="Genomic_DNA"/>
</dbReference>
<protein>
    <submittedName>
        <fullName evidence="2">Uncharacterized protein</fullName>
    </submittedName>
</protein>